<dbReference type="SUPFAM" id="SSF49452">
    <property type="entry name" value="Starch-binding domain-like"/>
    <property type="match status" value="1"/>
</dbReference>
<feature type="domain" description="Cadherin-like beta-sandwich-like" evidence="7">
    <location>
        <begin position="1424"/>
        <end position="1513"/>
    </location>
</feature>
<comment type="subcellular location">
    <subcellularLocation>
        <location evidence="1">Periplasm</location>
    </subcellularLocation>
</comment>
<keyword evidence="9" id="KW-1185">Reference proteome</keyword>
<dbReference type="InterPro" id="IPR008929">
    <property type="entry name" value="Chondroitin_lyas"/>
</dbReference>
<keyword evidence="4" id="KW-0456">Lyase</keyword>
<dbReference type="Pfam" id="PF07550">
    <property type="entry name" value="Shr-like_HID"/>
    <property type="match status" value="1"/>
</dbReference>
<keyword evidence="3" id="KW-0574">Periplasm</keyword>
<evidence type="ECO:0000259" key="6">
    <source>
        <dbReference type="Pfam" id="PF07940"/>
    </source>
</evidence>
<dbReference type="Pfam" id="PF07940">
    <property type="entry name" value="Hepar_II_III_C"/>
    <property type="match status" value="1"/>
</dbReference>
<feature type="domain" description="Heparinase II/III-like C-terminal" evidence="6">
    <location>
        <begin position="740"/>
        <end position="835"/>
    </location>
</feature>
<feature type="domain" description="Heme-binding protein Shr-like Hb-interacting" evidence="5">
    <location>
        <begin position="1345"/>
        <end position="1419"/>
    </location>
</feature>
<dbReference type="Gene3D" id="2.60.40.1120">
    <property type="entry name" value="Carboxypeptidase-like, regulatory domain"/>
    <property type="match status" value="1"/>
</dbReference>
<dbReference type="Pfam" id="PF13620">
    <property type="entry name" value="CarboxypepD_reg"/>
    <property type="match status" value="1"/>
</dbReference>
<evidence type="ECO:0000256" key="3">
    <source>
        <dbReference type="ARBA" id="ARBA00022764"/>
    </source>
</evidence>
<evidence type="ECO:0000259" key="7">
    <source>
        <dbReference type="Pfam" id="PF12733"/>
    </source>
</evidence>
<dbReference type="Gene3D" id="2.60.40.1190">
    <property type="match status" value="1"/>
</dbReference>
<organism evidence="8 9">
    <name type="scientific">Paenibacillus hemerocallicola</name>
    <dbReference type="NCBI Taxonomy" id="1172614"/>
    <lineage>
        <taxon>Bacteria</taxon>
        <taxon>Bacillati</taxon>
        <taxon>Bacillota</taxon>
        <taxon>Bacilli</taxon>
        <taxon>Bacillales</taxon>
        <taxon>Paenibacillaceae</taxon>
        <taxon>Paenibacillus</taxon>
    </lineage>
</organism>
<dbReference type="GO" id="GO:0030246">
    <property type="term" value="F:carbohydrate binding"/>
    <property type="evidence" value="ECO:0007669"/>
    <property type="project" value="InterPro"/>
</dbReference>
<accession>A0A5C4TGC4</accession>
<protein>
    <submittedName>
        <fullName evidence="8">DUF1533 domain-containing protein</fullName>
    </submittedName>
</protein>
<gene>
    <name evidence="8" type="ORF">FE784_03600</name>
</gene>
<dbReference type="OrthoDB" id="9786766at2"/>
<dbReference type="GO" id="GO:0016829">
    <property type="term" value="F:lyase activity"/>
    <property type="evidence" value="ECO:0007669"/>
    <property type="project" value="UniProtKB-KW"/>
</dbReference>
<dbReference type="SUPFAM" id="SSF49344">
    <property type="entry name" value="CBD9-like"/>
    <property type="match status" value="1"/>
</dbReference>
<dbReference type="Proteomes" id="UP000307943">
    <property type="component" value="Unassembled WGS sequence"/>
</dbReference>
<dbReference type="Gene3D" id="2.70.98.70">
    <property type="match status" value="1"/>
</dbReference>
<evidence type="ECO:0000259" key="5">
    <source>
        <dbReference type="Pfam" id="PF07550"/>
    </source>
</evidence>
<dbReference type="Gene3D" id="2.60.120.260">
    <property type="entry name" value="Galactose-binding domain-like"/>
    <property type="match status" value="2"/>
</dbReference>
<evidence type="ECO:0000256" key="4">
    <source>
        <dbReference type="ARBA" id="ARBA00023239"/>
    </source>
</evidence>
<proteinExistence type="predicted"/>
<evidence type="ECO:0000256" key="1">
    <source>
        <dbReference type="ARBA" id="ARBA00004418"/>
    </source>
</evidence>
<dbReference type="Gene3D" id="2.60.40.1080">
    <property type="match status" value="1"/>
</dbReference>
<reference evidence="8 9" key="1">
    <citation type="submission" date="2019-05" db="EMBL/GenBank/DDBJ databases">
        <title>We sequenced the genome of Paenibacillus hemerocallicola KCTC 33185 for further insight into its adaptation and study the phylogeny of Paenibacillus.</title>
        <authorList>
            <person name="Narsing Rao M.P."/>
        </authorList>
    </citation>
    <scope>NUCLEOTIDE SEQUENCE [LARGE SCALE GENOMIC DNA]</scope>
    <source>
        <strain evidence="8 9">KCTC 33185</strain>
    </source>
</reference>
<dbReference type="EMBL" id="VDCQ01000003">
    <property type="protein sequence ID" value="TNJ67842.1"/>
    <property type="molecule type" value="Genomic_DNA"/>
</dbReference>
<evidence type="ECO:0000313" key="9">
    <source>
        <dbReference type="Proteomes" id="UP000307943"/>
    </source>
</evidence>
<dbReference type="Gene3D" id="1.50.10.100">
    <property type="entry name" value="Chondroitin AC/alginate lyase"/>
    <property type="match status" value="1"/>
</dbReference>
<dbReference type="SUPFAM" id="SSF48230">
    <property type="entry name" value="Chondroitin AC/alginate lyase"/>
    <property type="match status" value="1"/>
</dbReference>
<sequence>MIIRLKAKRTVALGMIVLLLTSLLPMYPAAYGAELDPPGEEHLVSGYDKKWAVVPKWNDGAVIDGSLDESVWLQAAVLDDFRTVYANQPVESGPEYKLAYSDTHLFVGATLPGDEQVAIDKIELVISTQPSGDAHYVATIPINPLDRNTTTEWNPGLALSPAIQKRVQLEGVAYETEADAVSETFTVEASIPLSAFGPATITPGDEWRINVIHVYNYETKPLVSWAPLLTSRFNDSSRNISYTANVVDHGRLGSIFFTRPPLGDAWTPVDWKLDYTGFEEKQLSFEKTDPSWDRFQLEWKTPTGQWLALDEVTPTVDGSRVNLLFEHPGPLEDGLYQLRIVAYTTVPADGAVAILTFDREAIIAAGIAAAGAAPPPTGSVTEITYAEASPAVQAVLDLIPDRSGFRFVGLPEMPELNPDSLYTLSPDGQHLIAKSTGTIYPNALYPEDQVLTARNKKGEIQEYPYYEDEAGTRYFISAHLWYLQRLSAISKLTTIAKSDPLGAARILYRFAEAYEGYVPTTDTRSHNFPISITSGPPFNYTGGMWTRWSLSELSQVSNLIAAFVDVKKTNALELLSLEIGEDVENRLVDEMFIPSIEFVLAYPVVLSNQDYISWLGLTAAGKALNEPDYIHRTVEWMLKYINRQYLSDGFWNEVALSYHKEATNGLINALNGLKGWTDPPGYVSPRTGKRFDNLDLALEVPITEKAAQIANRLAYPNRKVLPTGDSWANDVASQPDLNTGSMLMPAAGIGKFTAGQGAGQTQLYMQFSPRYGHTHRDPLNLTLFAQGQELLPDLGYTYSKHRYFAITTMSHNTVVVNGKEVDTSLLQQGGTIERFVPLDTFQVMRASAPAYAETGEYSREPWFVPFPDGSGSEGYILDLFRVSGGDRHEYTLNGEANRDAAFLTNAPLTDYGPYLLPPGTEVRRAENAYEHGHAEGHYYGYIDINDVKRAELQDDRYQVKMVAYEDGQEQPQMNITGLLEAGNNELFLARSPSIRMTRLIGSEGDTNDLADLYDMPKLVLRREGTNLTSTFTTVLEPYSGHGGPRIDAVDRLTPDAPVEGASAVQIIYGNTTDIILSNPRHPQSLLQIGEIKMQGEMGFIRLVDGVVQQMSLVGGTLLQKGDRKVTGTEIVSGTITGTLRLANGDPYQALLTTNPVPASVIGNYVTVKHPDGTTRGYEIGDVRSAPGGQTAIVLAEHDPGFEINLNGSSEQKYYPHKQWSGVHTFEIAPIHIQDDEAAVAVALQIPKRDWFAGESVQLEVNGIGADGSPVGLAGANVVYSSSNPPVWAVNALGQATAVGEGTAAMRVEVTRDNVTLTDVRQMSVQAGQAAGLLAPPVLQSHDNVVYPGEPVRLTFADSALWRSGITAVTINGETVPNALYTLSAGQIQFVPGVFAEEGEYLVVVAAAGYRHASVEQPVTGTSALSSLTLSGGAISPAFSPWNTSYAATVTSDVYEVSVTAVTYDPTAVITVAGQVYANGAAIPLILTDGWNPLPIKVTAVDASSKIYTLTVRRHEPAPSATGTVTGSVYGPDLLPLPGATVRVSGYDSLSATTDEAGSFTLGQVPAGNRRLTVSKPGYMRSTSEAWPVTVGQSVYVSLGLHHMMPIAVTGVTPRLLAIGDELSAASTVDGTLHLVPAATAATREAIETASGASNGAWAAVSAEMPAAFATDGFAVGKYVLYAIDADGELSAASGSVTIIDASAVQIDETSPVTMFSGDWTSYTGSSYIGGTMKMSREAGSYADIPFYGQRAVMLGTVRDTYGLARIYLDGVYQTTIDYASPTLKHQQELYDTGLLTEGIHVLRVEATERKWIGFDALKVTIIVPPSLLTADLISSGEVVEVSSAVDGMLYLVPAATAATREAIETAGEAANGAAEAVSAGGAVSFDSTGFAPGTYKIYVINSQGRISAAEDVLTIVDPTATLLDDTSPSISYNGSWSAYTGSVYRQGTLKMSREVGAYADIPFYGQRAVLIGSTRDTYGQARIYLDGVYQTTINYTSPTIRNQQQLYDTGLLTEGIHVLRVEVVETKWINVDAVEVTIDE</sequence>
<name>A0A5C4TGC4_9BACL</name>
<dbReference type="GO" id="GO:0042597">
    <property type="term" value="C:periplasmic space"/>
    <property type="evidence" value="ECO:0007669"/>
    <property type="project" value="UniProtKB-SubCell"/>
</dbReference>
<dbReference type="InterPro" id="IPR025883">
    <property type="entry name" value="Cadherin-like_domain"/>
</dbReference>
<evidence type="ECO:0000313" key="8">
    <source>
        <dbReference type="EMBL" id="TNJ67842.1"/>
    </source>
</evidence>
<dbReference type="InterPro" id="IPR013784">
    <property type="entry name" value="Carb-bd-like_fold"/>
</dbReference>
<evidence type="ECO:0000256" key="2">
    <source>
        <dbReference type="ARBA" id="ARBA00022729"/>
    </source>
</evidence>
<dbReference type="PANTHER" id="PTHR39210:SF1">
    <property type="entry name" value="HEPARIN-SULFATE LYASE"/>
    <property type="match status" value="1"/>
</dbReference>
<dbReference type="Pfam" id="PF12733">
    <property type="entry name" value="Cadherin-like"/>
    <property type="match status" value="1"/>
</dbReference>
<dbReference type="InterPro" id="IPR011432">
    <property type="entry name" value="Shr-like_HID"/>
</dbReference>
<dbReference type="PANTHER" id="PTHR39210">
    <property type="entry name" value="HEPARIN-SULFATE LYASE"/>
    <property type="match status" value="1"/>
</dbReference>
<dbReference type="RefSeq" id="WP_139600745.1">
    <property type="nucleotide sequence ID" value="NZ_VDCQ01000003.1"/>
</dbReference>
<comment type="caution">
    <text evidence="8">The sequence shown here is derived from an EMBL/GenBank/DDBJ whole genome shotgun (WGS) entry which is preliminary data.</text>
</comment>
<keyword evidence="2" id="KW-0732">Signal</keyword>
<dbReference type="InterPro" id="IPR012480">
    <property type="entry name" value="Hepar_II_III_C"/>
</dbReference>